<evidence type="ECO:0000256" key="1">
    <source>
        <dbReference type="SAM" id="Phobius"/>
    </source>
</evidence>
<keyword evidence="3" id="KW-1185">Reference proteome</keyword>
<dbReference type="EMBL" id="FMYM01000009">
    <property type="protein sequence ID" value="SDC51086.1"/>
    <property type="molecule type" value="Genomic_DNA"/>
</dbReference>
<dbReference type="STRING" id="1464122.SAMN05421737_109106"/>
<keyword evidence="1" id="KW-0812">Transmembrane</keyword>
<feature type="transmembrane region" description="Helical" evidence="1">
    <location>
        <begin position="22"/>
        <end position="49"/>
    </location>
</feature>
<evidence type="ECO:0000313" key="3">
    <source>
        <dbReference type="Proteomes" id="UP000242662"/>
    </source>
</evidence>
<sequence>MTTAAYETPVVDLHSYEVTEDFAWFSVFVVVLIALGATILLGAGIWCLVNGNGSFTGGLEWEGGLRVALECK</sequence>
<dbReference type="AlphaFoldDB" id="A0A1G6M7X4"/>
<keyword evidence="1" id="KW-1133">Transmembrane helix</keyword>
<protein>
    <submittedName>
        <fullName evidence="2">Uncharacterized protein</fullName>
    </submittedName>
</protein>
<gene>
    <name evidence="2" type="ORF">SAMN05421737_109106</name>
</gene>
<dbReference type="Proteomes" id="UP000242662">
    <property type="component" value="Unassembled WGS sequence"/>
</dbReference>
<name>A0A1G6M7X4_9BACI</name>
<organism evidence="2 3">
    <name type="scientific">Shouchella lonarensis</name>
    <dbReference type="NCBI Taxonomy" id="1464122"/>
    <lineage>
        <taxon>Bacteria</taxon>
        <taxon>Bacillati</taxon>
        <taxon>Bacillota</taxon>
        <taxon>Bacilli</taxon>
        <taxon>Bacillales</taxon>
        <taxon>Bacillaceae</taxon>
        <taxon>Shouchella</taxon>
    </lineage>
</organism>
<keyword evidence="1" id="KW-0472">Membrane</keyword>
<evidence type="ECO:0000313" key="2">
    <source>
        <dbReference type="EMBL" id="SDC51086.1"/>
    </source>
</evidence>
<dbReference type="RefSeq" id="WP_090776273.1">
    <property type="nucleotide sequence ID" value="NZ_FMYM01000009.1"/>
</dbReference>
<accession>A0A1G6M7X4</accession>
<proteinExistence type="predicted"/>
<reference evidence="3" key="1">
    <citation type="submission" date="2016-09" db="EMBL/GenBank/DDBJ databases">
        <authorList>
            <person name="Varghese N."/>
            <person name="Submissions S."/>
        </authorList>
    </citation>
    <scope>NUCLEOTIDE SEQUENCE [LARGE SCALE GENOMIC DNA]</scope>
    <source>
        <strain evidence="3">25nlg</strain>
    </source>
</reference>